<evidence type="ECO:0008006" key="5">
    <source>
        <dbReference type="Google" id="ProtNLM"/>
    </source>
</evidence>
<gene>
    <name evidence="3" type="ORF">SEUCBS140593_009908</name>
</gene>
<dbReference type="EMBL" id="CAWUHD010000178">
    <property type="protein sequence ID" value="CAK7237288.1"/>
    <property type="molecule type" value="Genomic_DNA"/>
</dbReference>
<reference evidence="3 4" key="1">
    <citation type="submission" date="2024-01" db="EMBL/GenBank/DDBJ databases">
        <authorList>
            <person name="Allen C."/>
            <person name="Tagirdzhanova G."/>
        </authorList>
    </citation>
    <scope>NUCLEOTIDE SEQUENCE [LARGE SCALE GENOMIC DNA]</scope>
</reference>
<keyword evidence="1" id="KW-0732">Signal</keyword>
<dbReference type="Gene3D" id="3.40.50.1820">
    <property type="entry name" value="alpha/beta hydrolase"/>
    <property type="match status" value="1"/>
</dbReference>
<dbReference type="PANTHER" id="PTHR43037:SF5">
    <property type="entry name" value="FERULOYL ESTERASE"/>
    <property type="match status" value="1"/>
</dbReference>
<keyword evidence="2" id="KW-0378">Hydrolase</keyword>
<evidence type="ECO:0000256" key="1">
    <source>
        <dbReference type="ARBA" id="ARBA00022729"/>
    </source>
</evidence>
<sequence>MDSRLTTAEVPVRFLGAVFLTGRIPWRVAPHDPRVSYALHVPHSKYSIKFTGDATAEQKASISDADRLPLVVWVHGTGRDITPIATDLAAFAKENGCAVLTPFFPANMDGPSDLDAYKLLRSRTLQSDKVLLAILDEVAAYWPGISTSRFYLGGFSGGGQFAQRFLYVHPERLAAVGVGAPGRPTFLDETQTWPVGIQDVEEIFGKTVDKTAISKVAIQLAIGSEDSVVHGGPEFWVWLREMKAKKMKEAKEKEPLKDAGEKGKKKEVAALPTTFGSRLESIQELHRQWQADGIQSTLTIVDGFSHEGKGVRPHVMEFLKSRMEADGVIKKE</sequence>
<dbReference type="Proteomes" id="UP001642482">
    <property type="component" value="Unassembled WGS sequence"/>
</dbReference>
<protein>
    <recommendedName>
        <fullName evidence="5">Carboxylic ester hydrolase</fullName>
    </recommendedName>
</protein>
<organism evidence="3 4">
    <name type="scientific">Sporothrix eucalyptigena</name>
    <dbReference type="NCBI Taxonomy" id="1812306"/>
    <lineage>
        <taxon>Eukaryota</taxon>
        <taxon>Fungi</taxon>
        <taxon>Dikarya</taxon>
        <taxon>Ascomycota</taxon>
        <taxon>Pezizomycotina</taxon>
        <taxon>Sordariomycetes</taxon>
        <taxon>Sordariomycetidae</taxon>
        <taxon>Ophiostomatales</taxon>
        <taxon>Ophiostomataceae</taxon>
        <taxon>Sporothrix</taxon>
    </lineage>
</organism>
<accession>A0ABP0CZU0</accession>
<comment type="caution">
    <text evidence="3">The sequence shown here is derived from an EMBL/GenBank/DDBJ whole genome shotgun (WGS) entry which is preliminary data.</text>
</comment>
<evidence type="ECO:0000256" key="2">
    <source>
        <dbReference type="ARBA" id="ARBA00022801"/>
    </source>
</evidence>
<dbReference type="PANTHER" id="PTHR43037">
    <property type="entry name" value="UNNAMED PRODUCT-RELATED"/>
    <property type="match status" value="1"/>
</dbReference>
<evidence type="ECO:0000313" key="3">
    <source>
        <dbReference type="EMBL" id="CAK7237288.1"/>
    </source>
</evidence>
<dbReference type="InterPro" id="IPR050955">
    <property type="entry name" value="Plant_Biomass_Hydrol_Est"/>
</dbReference>
<name>A0ABP0CZU0_9PEZI</name>
<dbReference type="SUPFAM" id="SSF53474">
    <property type="entry name" value="alpha/beta-Hydrolases"/>
    <property type="match status" value="1"/>
</dbReference>
<proteinExistence type="predicted"/>
<dbReference type="InterPro" id="IPR029058">
    <property type="entry name" value="AB_hydrolase_fold"/>
</dbReference>
<keyword evidence="4" id="KW-1185">Reference proteome</keyword>
<evidence type="ECO:0000313" key="4">
    <source>
        <dbReference type="Proteomes" id="UP001642482"/>
    </source>
</evidence>